<organism evidence="2">
    <name type="scientific">Psilocybe cubensis</name>
    <name type="common">Psychedelic mushroom</name>
    <name type="synonym">Stropharia cubensis</name>
    <dbReference type="NCBI Taxonomy" id="181762"/>
    <lineage>
        <taxon>Eukaryota</taxon>
        <taxon>Fungi</taxon>
        <taxon>Dikarya</taxon>
        <taxon>Basidiomycota</taxon>
        <taxon>Agaricomycotina</taxon>
        <taxon>Agaricomycetes</taxon>
        <taxon>Agaricomycetidae</taxon>
        <taxon>Agaricales</taxon>
        <taxon>Agaricineae</taxon>
        <taxon>Strophariaceae</taxon>
        <taxon>Psilocybe</taxon>
    </lineage>
</organism>
<reference evidence="2" key="1">
    <citation type="submission" date="2021-02" db="EMBL/GenBank/DDBJ databases">
        <title>Psilocybe cubensis genome.</title>
        <authorList>
            <person name="Mckernan K.J."/>
            <person name="Crawford S."/>
            <person name="Trippe A."/>
            <person name="Kane L.T."/>
            <person name="Mclaughlin S."/>
        </authorList>
    </citation>
    <scope>NUCLEOTIDE SEQUENCE [LARGE SCALE GENOMIC DNA]</scope>
    <source>
        <strain evidence="2">MGC-MH-2018</strain>
    </source>
</reference>
<evidence type="ECO:0000256" key="1">
    <source>
        <dbReference type="SAM" id="SignalP"/>
    </source>
</evidence>
<feature type="chain" id="PRO_5034023621" evidence="1">
    <location>
        <begin position="21"/>
        <end position="201"/>
    </location>
</feature>
<accession>A0A8H7XV45</accession>
<sequence>MFKIITSFIALALFLEGACAAPILNVVPNTSAAGVQTDDTAVGTTRTANILLNEYFPSEFGLTSREDDVVDVEAGDSTTPAGFGVSNDVINGLPVIGGSGTSGTSDTGLGGFSGILGGLTGGLGLSSVTSGLGSMGLPLGGSLPGVSGVTGESYLLQLQNEAREFNKQSPGALGGVTSGLPAMGSLSDLPGLVKSEDASIA</sequence>
<comment type="caution">
    <text evidence="2">The sequence shown here is derived from an EMBL/GenBank/DDBJ whole genome shotgun (WGS) entry which is preliminary data.</text>
</comment>
<gene>
    <name evidence="2" type="ORF">JR316_008382</name>
</gene>
<feature type="signal peptide" evidence="1">
    <location>
        <begin position="1"/>
        <end position="20"/>
    </location>
</feature>
<dbReference type="AlphaFoldDB" id="A0A8H7XV45"/>
<dbReference type="EMBL" id="JAFIQS010000008">
    <property type="protein sequence ID" value="KAG5166299.1"/>
    <property type="molecule type" value="Genomic_DNA"/>
</dbReference>
<evidence type="ECO:0000313" key="2">
    <source>
        <dbReference type="EMBL" id="KAG5166299.1"/>
    </source>
</evidence>
<keyword evidence="1" id="KW-0732">Signal</keyword>
<proteinExistence type="predicted"/>
<protein>
    <submittedName>
        <fullName evidence="2">Uncharacterized protein</fullName>
    </submittedName>
</protein>
<name>A0A8H7XV45_PSICU</name>